<evidence type="ECO:0000256" key="9">
    <source>
        <dbReference type="ARBA" id="ARBA00022490"/>
    </source>
</evidence>
<keyword evidence="12" id="KW-0547">Nucleotide-binding</keyword>
<comment type="similarity">
    <text evidence="5">In the N-terminal section; belongs to the AccD/PCCB family.</text>
</comment>
<evidence type="ECO:0000313" key="22">
    <source>
        <dbReference type="Proteomes" id="UP000008841"/>
    </source>
</evidence>
<dbReference type="GO" id="GO:0009317">
    <property type="term" value="C:acetyl-CoA carboxylase complex"/>
    <property type="evidence" value="ECO:0007669"/>
    <property type="project" value="InterPro"/>
</dbReference>
<evidence type="ECO:0000256" key="16">
    <source>
        <dbReference type="ARBA" id="ARBA00023160"/>
    </source>
</evidence>
<dbReference type="GO" id="GO:0005524">
    <property type="term" value="F:ATP binding"/>
    <property type="evidence" value="ECO:0007669"/>
    <property type="project" value="UniProtKB-KW"/>
</dbReference>
<keyword evidence="16" id="KW-0275">Fatty acid biosynthesis</keyword>
<dbReference type="GO" id="GO:0016743">
    <property type="term" value="F:carboxyl- or carbamoyltransferase activity"/>
    <property type="evidence" value="ECO:0007669"/>
    <property type="project" value="InterPro"/>
</dbReference>
<sequence length="597" mass="65795">MKHFYLPFEKRAGFSCSHEAVEALSEYEKYQLSFHPERPKYLDYLTIFETPEECLSNDEHGSCVIQTHRASLGTGENLIPVMLIGQQSGPTSDFSLMKKLMKEPENISRWNHGMPTPAAFQKAIDAIQLAEKENRIVITVIDTAGADPTEESEAGGIAWKIGRCMKALAEARVPTLSVIINRGCSGGAIALTGCDVVLAMEYATYLVISPEACSSILFHTREKANLAAEISQITAKEALKNGIIDDLILETQGPAHRFREAALNSFRTSVTTWIGKLHASGFDRVFETRVQRWEKIGQWSTISENEILAFEKPVSFFIPKPEKGLFIARHKQCTDNEGKNIVDPVLYSKLLSDNFVCSSCGYRYVRLTAHDYIDLVLDRDSFSEHPETRYIVDRDILGFPDYPHKIEAARHKTGAASSFITGNGTIEGEPVVFCATNFNFFGGSFCMSTGEKIWRAAKIAIAGKKPLIIQATGGGARMHEGCSSMVSIPKLHVAVSSVEKAGLPVITIVTDPTLGGVAIGVASRGFRIFEHNAGNIGFSGKRVIEQYTGHKTSKEFQTTSWLQQKGFVDKTALPTALRHEIATILRMHTAPQCNAIP</sequence>
<comment type="subcellular location">
    <subcellularLocation>
        <location evidence="2">Cytoplasm</location>
    </subcellularLocation>
</comment>
<feature type="domain" description="CoA carboxyltransferase C-terminal" evidence="20">
    <location>
        <begin position="16"/>
        <end position="276"/>
    </location>
</feature>
<keyword evidence="15" id="KW-0443">Lipid metabolism</keyword>
<reference evidence="21 22" key="1">
    <citation type="submission" date="2008-05" db="EMBL/GenBank/DDBJ databases">
        <title>Complete sequence of Chlorobium limicola DSM 245.</title>
        <authorList>
            <consortium name="US DOE Joint Genome Institute"/>
            <person name="Lucas S."/>
            <person name="Copeland A."/>
            <person name="Lapidus A."/>
            <person name="Glavina del Rio T."/>
            <person name="Dalin E."/>
            <person name="Tice H."/>
            <person name="Bruce D."/>
            <person name="Goodwin L."/>
            <person name="Pitluck S."/>
            <person name="Schmutz J."/>
            <person name="Larimer F."/>
            <person name="Land M."/>
            <person name="Hauser L."/>
            <person name="Kyrpides N."/>
            <person name="Ovchinnikova G."/>
            <person name="Zhao F."/>
            <person name="Li T."/>
            <person name="Liu Z."/>
            <person name="Overmann J."/>
            <person name="Bryant D.A."/>
            <person name="Richardson P."/>
        </authorList>
    </citation>
    <scope>NUCLEOTIDE SEQUENCE [LARGE SCALE GENOMIC DNA]</scope>
    <source>
        <strain evidence="22">DSM 245 / NBRC 103803 / 6330</strain>
    </source>
</reference>
<keyword evidence="14" id="KW-0067">ATP-binding</keyword>
<dbReference type="InterPro" id="IPR011763">
    <property type="entry name" value="COA_CT_C"/>
</dbReference>
<dbReference type="UniPathway" id="UPA00655">
    <property type="reaction ID" value="UER00711"/>
</dbReference>
<evidence type="ECO:0000313" key="21">
    <source>
        <dbReference type="EMBL" id="ACD89949.1"/>
    </source>
</evidence>
<dbReference type="HOGENOM" id="CLU_456121_0_0_10"/>
<comment type="catalytic activity">
    <reaction evidence="18">
        <text>N(6)-carboxybiotinyl-L-lysyl-[protein] + acetyl-CoA = N(6)-biotinyl-L-lysyl-[protein] + malonyl-CoA</text>
        <dbReference type="Rhea" id="RHEA:54728"/>
        <dbReference type="Rhea" id="RHEA-COMP:10505"/>
        <dbReference type="Rhea" id="RHEA-COMP:10506"/>
        <dbReference type="ChEBI" id="CHEBI:57288"/>
        <dbReference type="ChEBI" id="CHEBI:57384"/>
        <dbReference type="ChEBI" id="CHEBI:83144"/>
        <dbReference type="ChEBI" id="CHEBI:83145"/>
        <dbReference type="EC" id="2.1.3.15"/>
    </reaction>
</comment>
<evidence type="ECO:0000256" key="5">
    <source>
        <dbReference type="ARBA" id="ARBA00010284"/>
    </source>
</evidence>
<dbReference type="STRING" id="290315.Clim_0870"/>
<dbReference type="Pfam" id="PF01039">
    <property type="entry name" value="Carboxyl_trans"/>
    <property type="match status" value="1"/>
</dbReference>
<dbReference type="RefSeq" id="WP_012465828.1">
    <property type="nucleotide sequence ID" value="NC_010803.1"/>
</dbReference>
<dbReference type="KEGG" id="cli:Clim_0870"/>
<name>B3EIB9_CHLL2</name>
<gene>
    <name evidence="21" type="ordered locus">Clim_0870</name>
</gene>
<comment type="subunit">
    <text evidence="6">Acetyl-CoA carboxylase is a heterotetramer composed of biotin carboxyl carrier protein (AccB), biotin carboxylase (AccC) and two subunits of ACCase subunit beta/alpha.</text>
</comment>
<evidence type="ECO:0000256" key="12">
    <source>
        <dbReference type="ARBA" id="ARBA00022741"/>
    </source>
</evidence>
<keyword evidence="10" id="KW-0444">Lipid biosynthesis</keyword>
<dbReference type="Proteomes" id="UP000008841">
    <property type="component" value="Chromosome"/>
</dbReference>
<feature type="domain" description="CoA carboxyltransferase N-terminal" evidence="19">
    <location>
        <begin position="335"/>
        <end position="597"/>
    </location>
</feature>
<dbReference type="InterPro" id="IPR001095">
    <property type="entry name" value="Acetyl_CoA_COase_a_su"/>
</dbReference>
<evidence type="ECO:0000256" key="4">
    <source>
        <dbReference type="ARBA" id="ARBA00006276"/>
    </source>
</evidence>
<dbReference type="OrthoDB" id="9808023at2"/>
<evidence type="ECO:0000256" key="17">
    <source>
        <dbReference type="ARBA" id="ARBA00025280"/>
    </source>
</evidence>
<dbReference type="eggNOG" id="COG0825">
    <property type="taxonomic scope" value="Bacteria"/>
</dbReference>
<evidence type="ECO:0000256" key="10">
    <source>
        <dbReference type="ARBA" id="ARBA00022516"/>
    </source>
</evidence>
<dbReference type="eggNOG" id="COG0777">
    <property type="taxonomic scope" value="Bacteria"/>
</dbReference>
<dbReference type="InterPro" id="IPR029045">
    <property type="entry name" value="ClpP/crotonase-like_dom_sf"/>
</dbReference>
<dbReference type="PRINTS" id="PR01070">
    <property type="entry name" value="ACCCTRFRASEB"/>
</dbReference>
<comment type="pathway">
    <text evidence="3">Lipid metabolism; malonyl-CoA biosynthesis; malonyl-CoA from acetyl-CoA: step 1/1.</text>
</comment>
<dbReference type="EMBL" id="CP001097">
    <property type="protein sequence ID" value="ACD89949.1"/>
    <property type="molecule type" value="Genomic_DNA"/>
</dbReference>
<evidence type="ECO:0000256" key="8">
    <source>
        <dbReference type="ARBA" id="ARBA00018312"/>
    </source>
</evidence>
<comment type="function">
    <text evidence="17">Component of the acetyl coenzyme A carboxylase (ACC) complex. Biotin carboxylase (BC) catalyzes the carboxylation of biotin on its carrier protein (BCCP) and then the CO(2) group is transferred by the transcarboxylase to acetyl-CoA to form malonyl-CoA.</text>
</comment>
<dbReference type="GO" id="GO:0003989">
    <property type="term" value="F:acetyl-CoA carboxylase activity"/>
    <property type="evidence" value="ECO:0007669"/>
    <property type="project" value="InterPro"/>
</dbReference>
<dbReference type="InterPro" id="IPR034733">
    <property type="entry name" value="AcCoA_carboxyl_beta"/>
</dbReference>
<comment type="similarity">
    <text evidence="4">In the C-terminal section; belongs to the AccA family.</text>
</comment>
<proteinExistence type="inferred from homology"/>
<keyword evidence="13" id="KW-0276">Fatty acid metabolism</keyword>
<dbReference type="PROSITE" id="PS50980">
    <property type="entry name" value="COA_CT_NTER"/>
    <property type="match status" value="1"/>
</dbReference>
<evidence type="ECO:0000256" key="7">
    <source>
        <dbReference type="ARBA" id="ARBA00011883"/>
    </source>
</evidence>
<comment type="cofactor">
    <cofactor evidence="1">
        <name>Zn(2+)</name>
        <dbReference type="ChEBI" id="CHEBI:29105"/>
    </cofactor>
</comment>
<evidence type="ECO:0000256" key="2">
    <source>
        <dbReference type="ARBA" id="ARBA00004496"/>
    </source>
</evidence>
<evidence type="ECO:0000256" key="11">
    <source>
        <dbReference type="ARBA" id="ARBA00022679"/>
    </source>
</evidence>
<organism evidence="21 22">
    <name type="scientific">Chlorobium limicola (strain DSM 245 / NBRC 103803 / 6330)</name>
    <dbReference type="NCBI Taxonomy" id="290315"/>
    <lineage>
        <taxon>Bacteria</taxon>
        <taxon>Pseudomonadati</taxon>
        <taxon>Chlorobiota</taxon>
        <taxon>Chlorobiia</taxon>
        <taxon>Chlorobiales</taxon>
        <taxon>Chlorobiaceae</taxon>
        <taxon>Chlorobium/Pelodictyon group</taxon>
        <taxon>Chlorobium</taxon>
    </lineage>
</organism>
<dbReference type="SUPFAM" id="SSF52096">
    <property type="entry name" value="ClpP/crotonase"/>
    <property type="match status" value="2"/>
</dbReference>
<evidence type="ECO:0000256" key="15">
    <source>
        <dbReference type="ARBA" id="ARBA00023098"/>
    </source>
</evidence>
<dbReference type="PANTHER" id="PTHR42853:SF3">
    <property type="entry name" value="ACETYL-COENZYME A CARBOXYLASE CARBOXYL TRANSFERASE SUBUNIT ALPHA, CHLOROPLASTIC"/>
    <property type="match status" value="1"/>
</dbReference>
<dbReference type="PANTHER" id="PTHR42853">
    <property type="entry name" value="ACETYL-COENZYME A CARBOXYLASE CARBOXYL TRANSFERASE SUBUNIT ALPHA"/>
    <property type="match status" value="1"/>
</dbReference>
<evidence type="ECO:0000256" key="14">
    <source>
        <dbReference type="ARBA" id="ARBA00022840"/>
    </source>
</evidence>
<dbReference type="InterPro" id="IPR011762">
    <property type="entry name" value="COA_CT_N"/>
</dbReference>
<evidence type="ECO:0000256" key="6">
    <source>
        <dbReference type="ARBA" id="ARBA00011664"/>
    </source>
</evidence>
<evidence type="ECO:0000256" key="18">
    <source>
        <dbReference type="ARBA" id="ARBA00049152"/>
    </source>
</evidence>
<evidence type="ECO:0000256" key="3">
    <source>
        <dbReference type="ARBA" id="ARBA00004956"/>
    </source>
</evidence>
<dbReference type="GO" id="GO:0006633">
    <property type="term" value="P:fatty acid biosynthetic process"/>
    <property type="evidence" value="ECO:0007669"/>
    <property type="project" value="UniProtKB-KW"/>
</dbReference>
<evidence type="ECO:0000259" key="20">
    <source>
        <dbReference type="PROSITE" id="PS50989"/>
    </source>
</evidence>
<evidence type="ECO:0000259" key="19">
    <source>
        <dbReference type="PROSITE" id="PS50980"/>
    </source>
</evidence>
<keyword evidence="11" id="KW-0808">Transferase</keyword>
<evidence type="ECO:0000256" key="1">
    <source>
        <dbReference type="ARBA" id="ARBA00001947"/>
    </source>
</evidence>
<dbReference type="InterPro" id="IPR000438">
    <property type="entry name" value="Acetyl_CoA_COase_Trfase_b_su"/>
</dbReference>
<dbReference type="Pfam" id="PF03255">
    <property type="entry name" value="ACCA"/>
    <property type="match status" value="1"/>
</dbReference>
<dbReference type="EC" id="2.1.3.15" evidence="7"/>
<keyword evidence="9" id="KW-0963">Cytoplasm</keyword>
<protein>
    <recommendedName>
        <fullName evidence="8">Acetyl-coenzyme A carboxylase carboxyl transferase subunits beta/alpha</fullName>
        <ecNumber evidence="7">2.1.3.15</ecNumber>
    </recommendedName>
</protein>
<dbReference type="AlphaFoldDB" id="B3EIB9"/>
<evidence type="ECO:0000256" key="13">
    <source>
        <dbReference type="ARBA" id="ARBA00022832"/>
    </source>
</evidence>
<accession>B3EIB9</accession>
<dbReference type="Gene3D" id="3.90.226.10">
    <property type="entry name" value="2-enoyl-CoA Hydratase, Chain A, domain 1"/>
    <property type="match status" value="2"/>
</dbReference>
<dbReference type="PROSITE" id="PS50989">
    <property type="entry name" value="COA_CT_CTER"/>
    <property type="match status" value="1"/>
</dbReference>
<dbReference type="GO" id="GO:2001295">
    <property type="term" value="P:malonyl-CoA biosynthetic process"/>
    <property type="evidence" value="ECO:0007669"/>
    <property type="project" value="UniProtKB-UniPathway"/>
</dbReference>